<evidence type="ECO:0000313" key="2">
    <source>
        <dbReference type="Proteomes" id="UP000249645"/>
    </source>
</evidence>
<dbReference type="InterPro" id="IPR023842">
    <property type="entry name" value="Bacillithiol_biosynth_BshB1"/>
</dbReference>
<dbReference type="GO" id="GO:0016811">
    <property type="term" value="F:hydrolase activity, acting on carbon-nitrogen (but not peptide) bonds, in linear amides"/>
    <property type="evidence" value="ECO:0007669"/>
    <property type="project" value="TreeGrafter"/>
</dbReference>
<dbReference type="PANTHER" id="PTHR12993">
    <property type="entry name" value="N-ACETYLGLUCOSAMINYL-PHOSPHATIDYLINOSITOL DE-N-ACETYLASE-RELATED"/>
    <property type="match status" value="1"/>
</dbReference>
<organism evidence="1 2">
    <name type="scientific">Pseudopedobacter saltans</name>
    <dbReference type="NCBI Taxonomy" id="151895"/>
    <lineage>
        <taxon>Bacteria</taxon>
        <taxon>Pseudomonadati</taxon>
        <taxon>Bacteroidota</taxon>
        <taxon>Sphingobacteriia</taxon>
        <taxon>Sphingobacteriales</taxon>
        <taxon>Sphingobacteriaceae</taxon>
        <taxon>Pseudopedobacter</taxon>
    </lineage>
</organism>
<dbReference type="NCBIfam" id="TIGR04001">
    <property type="entry name" value="thiol_BshB1"/>
    <property type="match status" value="1"/>
</dbReference>
<dbReference type="Proteomes" id="UP000249645">
    <property type="component" value="Unassembled WGS sequence"/>
</dbReference>
<dbReference type="Pfam" id="PF02585">
    <property type="entry name" value="PIG-L"/>
    <property type="match status" value="1"/>
</dbReference>
<accession>A0A2W5H8A0</accession>
<dbReference type="InterPro" id="IPR003737">
    <property type="entry name" value="GlcNAc_PI_deacetylase-related"/>
</dbReference>
<reference evidence="1 2" key="1">
    <citation type="submission" date="2017-11" db="EMBL/GenBank/DDBJ databases">
        <title>Infants hospitalized years apart are colonized by the same room-sourced microbial strains.</title>
        <authorList>
            <person name="Brooks B."/>
            <person name="Olm M.R."/>
            <person name="Firek B.A."/>
            <person name="Baker R."/>
            <person name="Thomas B.C."/>
            <person name="Morowitz M.J."/>
            <person name="Banfield J.F."/>
        </authorList>
    </citation>
    <scope>NUCLEOTIDE SEQUENCE [LARGE SCALE GENOMIC DNA]</scope>
    <source>
        <strain evidence="1">S2_009_000_R2_76</strain>
    </source>
</reference>
<dbReference type="GO" id="GO:0071793">
    <property type="term" value="P:bacillithiol biosynthetic process"/>
    <property type="evidence" value="ECO:0007669"/>
    <property type="project" value="InterPro"/>
</dbReference>
<protein>
    <submittedName>
        <fullName evidence="1">Bacillithiol biosynthesis deacetylase BshB1</fullName>
    </submittedName>
</protein>
<evidence type="ECO:0000313" key="1">
    <source>
        <dbReference type="EMBL" id="PZP51672.1"/>
    </source>
</evidence>
<dbReference type="GO" id="GO:0019213">
    <property type="term" value="F:deacetylase activity"/>
    <property type="evidence" value="ECO:0007669"/>
    <property type="project" value="InterPro"/>
</dbReference>
<dbReference type="SUPFAM" id="SSF102588">
    <property type="entry name" value="LmbE-like"/>
    <property type="match status" value="1"/>
</dbReference>
<dbReference type="PANTHER" id="PTHR12993:SF30">
    <property type="entry name" value="N-ACETYL-ALPHA-D-GLUCOSAMINYL L-MALATE DEACETYLASE 1"/>
    <property type="match status" value="1"/>
</dbReference>
<dbReference type="EMBL" id="QFOI01000024">
    <property type="protein sequence ID" value="PZP51672.1"/>
    <property type="molecule type" value="Genomic_DNA"/>
</dbReference>
<dbReference type="AlphaFoldDB" id="A0A2W5H8A0"/>
<gene>
    <name evidence="1" type="primary">bshB1</name>
    <name evidence="1" type="ORF">DI598_02685</name>
</gene>
<sequence>MNKFQVDILAIGVHPDDIELGCGGMLIASVKQGKKVAIVDLTRGELGTRGTVETRKEEAESAAKVMGVSFRDNLAMEDGFFEISRENILKIVEQIRKYQPRVVVCNAPHDRHPDHGRASELTVRACFLAGLRRIETILDGQPQEAWRPSNVYHYIQDSYLEPDFLFDISNVIEDKMVAVSAYKTQFNSPDNSEPQTYISTPDFFERIKARALSFGKVIGVQYAEGFLSEKRIGIADIDALIHQTT</sequence>
<name>A0A2W5H8A0_9SPHI</name>
<comment type="caution">
    <text evidence="1">The sequence shown here is derived from an EMBL/GenBank/DDBJ whole genome shotgun (WGS) entry which is preliminary data.</text>
</comment>
<proteinExistence type="predicted"/>
<dbReference type="Gene3D" id="3.40.50.10320">
    <property type="entry name" value="LmbE-like"/>
    <property type="match status" value="1"/>
</dbReference>
<dbReference type="InterPro" id="IPR024078">
    <property type="entry name" value="LmbE-like_dom_sf"/>
</dbReference>